<gene>
    <name evidence="2" type="ORF">H5411_25870</name>
</gene>
<evidence type="ECO:0000313" key="2">
    <source>
        <dbReference type="EMBL" id="MBB2502553.1"/>
    </source>
</evidence>
<sequence>MGDSPKPAPGSVLHPVADVSAAVRFLRHDVRSRRSGGGRHRRRSRAPFKVPEVSAALTARLRIGGLAAPG</sequence>
<evidence type="ECO:0000256" key="1">
    <source>
        <dbReference type="SAM" id="MobiDB-lite"/>
    </source>
</evidence>
<dbReference type="RefSeq" id="WP_183125291.1">
    <property type="nucleotide sequence ID" value="NZ_JACJHR010000040.1"/>
</dbReference>
<comment type="caution">
    <text evidence="2">The sequence shown here is derived from an EMBL/GenBank/DDBJ whole genome shotgun (WGS) entry which is preliminary data.</text>
</comment>
<protein>
    <submittedName>
        <fullName evidence="2">Uncharacterized protein</fullName>
    </submittedName>
</protein>
<feature type="region of interest" description="Disordered" evidence="1">
    <location>
        <begin position="30"/>
        <end position="49"/>
    </location>
</feature>
<accession>A0A8E1W1R9</accession>
<evidence type="ECO:0000313" key="3">
    <source>
        <dbReference type="Proteomes" id="UP000550260"/>
    </source>
</evidence>
<feature type="compositionally biased region" description="Basic residues" evidence="1">
    <location>
        <begin position="30"/>
        <end position="46"/>
    </location>
</feature>
<proteinExistence type="predicted"/>
<dbReference type="AlphaFoldDB" id="A0A8E1W1R9"/>
<organism evidence="2 3">
    <name type="scientific">Amycolatopsis echigonensis</name>
    <dbReference type="NCBI Taxonomy" id="2576905"/>
    <lineage>
        <taxon>Bacteria</taxon>
        <taxon>Bacillati</taxon>
        <taxon>Actinomycetota</taxon>
        <taxon>Actinomycetes</taxon>
        <taxon>Pseudonocardiales</taxon>
        <taxon>Pseudonocardiaceae</taxon>
        <taxon>Amycolatopsis</taxon>
    </lineage>
</organism>
<dbReference type="Proteomes" id="UP000550260">
    <property type="component" value="Unassembled WGS sequence"/>
</dbReference>
<dbReference type="EMBL" id="JACJHR010000040">
    <property type="protein sequence ID" value="MBB2502553.1"/>
    <property type="molecule type" value="Genomic_DNA"/>
</dbReference>
<name>A0A8E1W1R9_9PSEU</name>
<reference evidence="2 3" key="1">
    <citation type="submission" date="2020-08" db="EMBL/GenBank/DDBJ databases">
        <title>Amycolatopsis echigonensis JCM 21831.</title>
        <authorList>
            <person name="Tedsree N."/>
            <person name="Kuncharoen N."/>
            <person name="Likhitwitayawuid K."/>
            <person name="Tanasupawat S."/>
        </authorList>
    </citation>
    <scope>NUCLEOTIDE SEQUENCE [LARGE SCALE GENOMIC DNA]</scope>
    <source>
        <strain evidence="2 3">JCM 21831</strain>
    </source>
</reference>